<evidence type="ECO:0000313" key="2">
    <source>
        <dbReference type="EMBL" id="MDN3709221.1"/>
    </source>
</evidence>
<keyword evidence="3" id="KW-1185">Reference proteome</keyword>
<organism evidence="2 3">
    <name type="scientific">Paenimyroides ceti</name>
    <dbReference type="NCBI Taxonomy" id="395087"/>
    <lineage>
        <taxon>Bacteria</taxon>
        <taxon>Pseudomonadati</taxon>
        <taxon>Bacteroidota</taxon>
        <taxon>Flavobacteriia</taxon>
        <taxon>Flavobacteriales</taxon>
        <taxon>Flavobacteriaceae</taxon>
        <taxon>Paenimyroides</taxon>
    </lineage>
</organism>
<dbReference type="Proteomes" id="UP001242368">
    <property type="component" value="Unassembled WGS sequence"/>
</dbReference>
<name>A0ABT8CZP1_9FLAO</name>
<gene>
    <name evidence="2" type="ORF">QW060_19545</name>
</gene>
<keyword evidence="1" id="KW-0472">Membrane</keyword>
<reference evidence="3" key="1">
    <citation type="journal article" date="2019" name="Int. J. Syst. Evol. Microbiol.">
        <title>The Global Catalogue of Microorganisms (GCM) 10K type strain sequencing project: providing services to taxonomists for standard genome sequencing and annotation.</title>
        <authorList>
            <consortium name="The Broad Institute Genomics Platform"/>
            <consortium name="The Broad Institute Genome Sequencing Center for Infectious Disease"/>
            <person name="Wu L."/>
            <person name="Ma J."/>
        </authorList>
    </citation>
    <scope>NUCLEOTIDE SEQUENCE [LARGE SCALE GENOMIC DNA]</scope>
    <source>
        <strain evidence="3">CECT 7184</strain>
    </source>
</reference>
<keyword evidence="1" id="KW-1133">Transmembrane helix</keyword>
<dbReference type="EMBL" id="JAUFQU010000024">
    <property type="protein sequence ID" value="MDN3709221.1"/>
    <property type="molecule type" value="Genomic_DNA"/>
</dbReference>
<sequence>MNCWEPHLNYNTSLGYIGNFGGFINGGFFINASNIAFMDYKHFYEMKPL</sequence>
<feature type="transmembrane region" description="Helical" evidence="1">
    <location>
        <begin position="16"/>
        <end position="37"/>
    </location>
</feature>
<evidence type="ECO:0000313" key="3">
    <source>
        <dbReference type="Proteomes" id="UP001242368"/>
    </source>
</evidence>
<proteinExistence type="predicted"/>
<evidence type="ECO:0000256" key="1">
    <source>
        <dbReference type="SAM" id="Phobius"/>
    </source>
</evidence>
<dbReference type="RefSeq" id="WP_290364965.1">
    <property type="nucleotide sequence ID" value="NZ_JAUFQU010000024.1"/>
</dbReference>
<protein>
    <submittedName>
        <fullName evidence="2">Uncharacterized protein</fullName>
    </submittedName>
</protein>
<accession>A0ABT8CZP1</accession>
<comment type="caution">
    <text evidence="2">The sequence shown here is derived from an EMBL/GenBank/DDBJ whole genome shotgun (WGS) entry which is preliminary data.</text>
</comment>
<keyword evidence="1" id="KW-0812">Transmembrane</keyword>